<feature type="chain" id="PRO_5014334815" evidence="1">
    <location>
        <begin position="26"/>
        <end position="83"/>
    </location>
</feature>
<reference evidence="2 3" key="1">
    <citation type="submission" date="2017-10" db="EMBL/GenBank/DDBJ databases">
        <title>Genome announcement of Methylocella silvestris TVC from permafrost.</title>
        <authorList>
            <person name="Wang J."/>
            <person name="Geng K."/>
            <person name="Ul-Haque F."/>
            <person name="Crombie A.T."/>
            <person name="Street L.E."/>
            <person name="Wookey P.A."/>
            <person name="Murrell J.C."/>
            <person name="Pratscher J."/>
        </authorList>
    </citation>
    <scope>NUCLEOTIDE SEQUENCE [LARGE SCALE GENOMIC DNA]</scope>
    <source>
        <strain evidence="2 3">TVC</strain>
    </source>
</reference>
<dbReference type="AlphaFoldDB" id="A0A2J7TEJ7"/>
<organism evidence="2 3">
    <name type="scientific">Methylocella silvestris</name>
    <dbReference type="NCBI Taxonomy" id="199596"/>
    <lineage>
        <taxon>Bacteria</taxon>
        <taxon>Pseudomonadati</taxon>
        <taxon>Pseudomonadota</taxon>
        <taxon>Alphaproteobacteria</taxon>
        <taxon>Hyphomicrobiales</taxon>
        <taxon>Beijerinckiaceae</taxon>
        <taxon>Methylocella</taxon>
    </lineage>
</organism>
<comment type="caution">
    <text evidence="2">The sequence shown here is derived from an EMBL/GenBank/DDBJ whole genome shotgun (WGS) entry which is preliminary data.</text>
</comment>
<protein>
    <submittedName>
        <fullName evidence="2">Uncharacterized protein</fullName>
    </submittedName>
</protein>
<evidence type="ECO:0000256" key="1">
    <source>
        <dbReference type="SAM" id="SignalP"/>
    </source>
</evidence>
<evidence type="ECO:0000313" key="2">
    <source>
        <dbReference type="EMBL" id="PNG25197.1"/>
    </source>
</evidence>
<sequence>MPKEGLMRRTIVATTILLFAPASHAQPVQTLRSVLAQGYEIKAFDSSRRKIYLQKGSSAYCCARSMADDSANGVANASCAPLD</sequence>
<proteinExistence type="predicted"/>
<feature type="signal peptide" evidence="1">
    <location>
        <begin position="1"/>
        <end position="25"/>
    </location>
</feature>
<dbReference type="Proteomes" id="UP000236286">
    <property type="component" value="Unassembled WGS sequence"/>
</dbReference>
<gene>
    <name evidence="2" type="ORF">CR492_14560</name>
</gene>
<accession>A0A2J7TEJ7</accession>
<evidence type="ECO:0000313" key="3">
    <source>
        <dbReference type="Proteomes" id="UP000236286"/>
    </source>
</evidence>
<keyword evidence="1" id="KW-0732">Signal</keyword>
<dbReference type="EMBL" id="PDZR01000018">
    <property type="protein sequence ID" value="PNG25197.1"/>
    <property type="molecule type" value="Genomic_DNA"/>
</dbReference>
<name>A0A2J7TEJ7_METSI</name>